<proteinExistence type="predicted"/>
<dbReference type="SMART" id="SM00587">
    <property type="entry name" value="CHK"/>
    <property type="match status" value="1"/>
</dbReference>
<dbReference type="Pfam" id="PF02958">
    <property type="entry name" value="EcKL"/>
    <property type="match status" value="1"/>
</dbReference>
<dbReference type="Proteomes" id="UP000466442">
    <property type="component" value="Unassembled WGS sequence"/>
</dbReference>
<dbReference type="AlphaFoldDB" id="A0A8S9XIA9"/>
<evidence type="ECO:0000313" key="2">
    <source>
        <dbReference type="EMBL" id="KAF6208329.1"/>
    </source>
</evidence>
<keyword evidence="3" id="KW-1185">Reference proteome</keyword>
<dbReference type="EMBL" id="WIXP02000007">
    <property type="protein sequence ID" value="KAF6208329.1"/>
    <property type="molecule type" value="Genomic_DNA"/>
</dbReference>
<organism evidence="2 3">
    <name type="scientific">Apolygus lucorum</name>
    <name type="common">Small green plant bug</name>
    <name type="synonym">Lygocoris lucorum</name>
    <dbReference type="NCBI Taxonomy" id="248454"/>
    <lineage>
        <taxon>Eukaryota</taxon>
        <taxon>Metazoa</taxon>
        <taxon>Ecdysozoa</taxon>
        <taxon>Arthropoda</taxon>
        <taxon>Hexapoda</taxon>
        <taxon>Insecta</taxon>
        <taxon>Pterygota</taxon>
        <taxon>Neoptera</taxon>
        <taxon>Paraneoptera</taxon>
        <taxon>Hemiptera</taxon>
        <taxon>Heteroptera</taxon>
        <taxon>Panheteroptera</taxon>
        <taxon>Cimicomorpha</taxon>
        <taxon>Miridae</taxon>
        <taxon>Mirini</taxon>
        <taxon>Apolygus</taxon>
    </lineage>
</organism>
<name>A0A8S9XIA9_APOLU</name>
<evidence type="ECO:0000259" key="1">
    <source>
        <dbReference type="SMART" id="SM00587"/>
    </source>
</evidence>
<comment type="caution">
    <text evidence="2">The sequence shown here is derived from an EMBL/GenBank/DDBJ whole genome shotgun (WGS) entry which is preliminary data.</text>
</comment>
<accession>A0A8S9XIA9</accession>
<sequence length="401" mass="45427">MSVVQERLRELANRGVFGEGHALRVINASEDGKGAQFQSVLMFLQVDLVPISGKLIKIPVVVKTQIQDEEAREAADSVTQFINEVTMYKHIIPKLGGEEFGIAPKMYFGEASGGEAIQSDIIVLEDLRPKGYKVHSEVWLDYQHVSLTMKKLGQFHGLSYKVKKRSPDQFRELSTSLRIRNPLTMDGIVEATILRSFQQLLDTNPVYSVGSRAYRKLSSVSNKDLFMSLQRPQEPFAVIAHADFNKNNVMYSYDETGKVVDMKMFDFAFAIYGDPSTDISFFLYINTSPELRLEHWNDFLTTYWNGVTSVIQDPGFTYDEFLGNFAQKAIYGLVPSSFYLPLLLNPESLNIEDFNKLSDEEKVNFFVTLGGEVSTAATTAIVRHLMNSGYLEDFLLRFTFN</sequence>
<dbReference type="Gene3D" id="3.90.1200.10">
    <property type="match status" value="1"/>
</dbReference>
<dbReference type="OrthoDB" id="190089at2759"/>
<feature type="domain" description="CHK kinase-like" evidence="1">
    <location>
        <begin position="122"/>
        <end position="313"/>
    </location>
</feature>
<dbReference type="PANTHER" id="PTHR11012:SF30">
    <property type="entry name" value="PROTEIN KINASE-LIKE DOMAIN-CONTAINING"/>
    <property type="match status" value="1"/>
</dbReference>
<gene>
    <name evidence="2" type="ORF">GE061_016783</name>
</gene>
<protein>
    <recommendedName>
        <fullName evidence="1">CHK kinase-like domain-containing protein</fullName>
    </recommendedName>
</protein>
<dbReference type="SUPFAM" id="SSF56112">
    <property type="entry name" value="Protein kinase-like (PK-like)"/>
    <property type="match status" value="1"/>
</dbReference>
<evidence type="ECO:0000313" key="3">
    <source>
        <dbReference type="Proteomes" id="UP000466442"/>
    </source>
</evidence>
<dbReference type="InterPro" id="IPR004119">
    <property type="entry name" value="EcKL"/>
</dbReference>
<dbReference type="PANTHER" id="PTHR11012">
    <property type="entry name" value="PROTEIN KINASE-LIKE DOMAIN-CONTAINING"/>
    <property type="match status" value="1"/>
</dbReference>
<reference evidence="2" key="1">
    <citation type="journal article" date="2021" name="Mol. Ecol. Resour.">
        <title>Apolygus lucorum genome provides insights into omnivorousness and mesophyll feeding.</title>
        <authorList>
            <person name="Liu Y."/>
            <person name="Liu H."/>
            <person name="Wang H."/>
            <person name="Huang T."/>
            <person name="Liu B."/>
            <person name="Yang B."/>
            <person name="Yin L."/>
            <person name="Li B."/>
            <person name="Zhang Y."/>
            <person name="Zhang S."/>
            <person name="Jiang F."/>
            <person name="Zhang X."/>
            <person name="Ren Y."/>
            <person name="Wang B."/>
            <person name="Wang S."/>
            <person name="Lu Y."/>
            <person name="Wu K."/>
            <person name="Fan W."/>
            <person name="Wang G."/>
        </authorList>
    </citation>
    <scope>NUCLEOTIDE SEQUENCE</scope>
    <source>
        <strain evidence="2">12Hb</strain>
    </source>
</reference>
<dbReference type="InterPro" id="IPR011009">
    <property type="entry name" value="Kinase-like_dom_sf"/>
</dbReference>
<dbReference type="InterPro" id="IPR015897">
    <property type="entry name" value="CHK_kinase-like"/>
</dbReference>